<feature type="compositionally biased region" description="Low complexity" evidence="1">
    <location>
        <begin position="17"/>
        <end position="36"/>
    </location>
</feature>
<reference evidence="3" key="1">
    <citation type="submission" date="2016-06" db="EMBL/GenBank/DDBJ databases">
        <title>Parallel loss of symbiosis genes in relatives of nitrogen-fixing non-legume Parasponia.</title>
        <authorList>
            <person name="Van Velzen R."/>
            <person name="Holmer R."/>
            <person name="Bu F."/>
            <person name="Rutten L."/>
            <person name="Van Zeijl A."/>
            <person name="Liu W."/>
            <person name="Santuari L."/>
            <person name="Cao Q."/>
            <person name="Sharma T."/>
            <person name="Shen D."/>
            <person name="Roswanjaya Y."/>
            <person name="Wardhani T."/>
            <person name="Kalhor M.S."/>
            <person name="Jansen J."/>
            <person name="Van den Hoogen J."/>
            <person name="Gungor B."/>
            <person name="Hartog M."/>
            <person name="Hontelez J."/>
            <person name="Verver J."/>
            <person name="Yang W.-C."/>
            <person name="Schijlen E."/>
            <person name="Repin R."/>
            <person name="Schilthuizen M."/>
            <person name="Schranz E."/>
            <person name="Heidstra R."/>
            <person name="Miyata K."/>
            <person name="Fedorova E."/>
            <person name="Kohlen W."/>
            <person name="Bisseling T."/>
            <person name="Smit S."/>
            <person name="Geurts R."/>
        </authorList>
    </citation>
    <scope>NUCLEOTIDE SEQUENCE [LARGE SCALE GENOMIC DNA]</scope>
    <source>
        <strain evidence="3">cv. RG33-2</strain>
    </source>
</reference>
<protein>
    <submittedName>
        <fullName evidence="2">Uncharacterized protein</fullName>
    </submittedName>
</protein>
<evidence type="ECO:0000256" key="1">
    <source>
        <dbReference type="SAM" id="MobiDB-lite"/>
    </source>
</evidence>
<dbReference type="AlphaFoldDB" id="A0A2P5BZ78"/>
<gene>
    <name evidence="2" type="ORF">TorRG33x02_303370</name>
</gene>
<keyword evidence="3" id="KW-1185">Reference proteome</keyword>
<proteinExistence type="predicted"/>
<accession>A0A2P5BZ78</accession>
<name>A0A2P5BZ78_TREOI</name>
<dbReference type="EMBL" id="JXTC01000436">
    <property type="protein sequence ID" value="PON54100.1"/>
    <property type="molecule type" value="Genomic_DNA"/>
</dbReference>
<feature type="non-terminal residue" evidence="2">
    <location>
        <position position="1"/>
    </location>
</feature>
<evidence type="ECO:0000313" key="3">
    <source>
        <dbReference type="Proteomes" id="UP000237000"/>
    </source>
</evidence>
<dbReference type="Proteomes" id="UP000237000">
    <property type="component" value="Unassembled WGS sequence"/>
</dbReference>
<evidence type="ECO:0000313" key="2">
    <source>
        <dbReference type="EMBL" id="PON54100.1"/>
    </source>
</evidence>
<dbReference type="InParanoid" id="A0A2P5BZ78"/>
<feature type="region of interest" description="Disordered" evidence="1">
    <location>
        <begin position="1"/>
        <end position="36"/>
    </location>
</feature>
<organism evidence="2 3">
    <name type="scientific">Trema orientale</name>
    <name type="common">Charcoal tree</name>
    <name type="synonym">Celtis orientalis</name>
    <dbReference type="NCBI Taxonomy" id="63057"/>
    <lineage>
        <taxon>Eukaryota</taxon>
        <taxon>Viridiplantae</taxon>
        <taxon>Streptophyta</taxon>
        <taxon>Embryophyta</taxon>
        <taxon>Tracheophyta</taxon>
        <taxon>Spermatophyta</taxon>
        <taxon>Magnoliopsida</taxon>
        <taxon>eudicotyledons</taxon>
        <taxon>Gunneridae</taxon>
        <taxon>Pentapetalae</taxon>
        <taxon>rosids</taxon>
        <taxon>fabids</taxon>
        <taxon>Rosales</taxon>
        <taxon>Cannabaceae</taxon>
        <taxon>Trema</taxon>
    </lineage>
</organism>
<comment type="caution">
    <text evidence="2">The sequence shown here is derived from an EMBL/GenBank/DDBJ whole genome shotgun (WGS) entry which is preliminary data.</text>
</comment>
<sequence length="49" mass="4905">SNWDAGGTPAPLDSRWGTSTPLGGAAAPPLLPSSASAPLQVHGYSLDIF</sequence>